<dbReference type="RefSeq" id="WP_152780276.1">
    <property type="nucleotide sequence ID" value="NZ_BAABEQ010000022.1"/>
</dbReference>
<dbReference type="Proteomes" id="UP000326979">
    <property type="component" value="Unassembled WGS sequence"/>
</dbReference>
<dbReference type="OrthoDB" id="9782569at2"/>
<proteinExistence type="predicted"/>
<protein>
    <submittedName>
        <fullName evidence="2">Uncharacterized protein</fullName>
    </submittedName>
</protein>
<organism evidence="2 3">
    <name type="scientific">Streptomyces phyllanthi</name>
    <dbReference type="NCBI Taxonomy" id="1803180"/>
    <lineage>
        <taxon>Bacteria</taxon>
        <taxon>Bacillati</taxon>
        <taxon>Actinomycetota</taxon>
        <taxon>Actinomycetes</taxon>
        <taxon>Kitasatosporales</taxon>
        <taxon>Streptomycetaceae</taxon>
        <taxon>Streptomyces</taxon>
    </lineage>
</organism>
<sequence length="80" mass="8616">MPDSAGRPRVAEHLAGQGRVTDLDGFLTDIAVREEQMPTGLEPARRGLRRPGGPGRPDLHDRHADGADDAHLSILSAQTR</sequence>
<feature type="compositionally biased region" description="Basic and acidic residues" evidence="1">
    <location>
        <begin position="57"/>
        <end position="71"/>
    </location>
</feature>
<evidence type="ECO:0000313" key="3">
    <source>
        <dbReference type="Proteomes" id="UP000326979"/>
    </source>
</evidence>
<reference evidence="2 3" key="1">
    <citation type="submission" date="2019-07" db="EMBL/GenBank/DDBJ databases">
        <title>New species of Amycolatopsis and Streptomyces.</title>
        <authorList>
            <person name="Duangmal K."/>
            <person name="Teo W.F.A."/>
            <person name="Lipun K."/>
        </authorList>
    </citation>
    <scope>NUCLEOTIDE SEQUENCE [LARGE SCALE GENOMIC DNA]</scope>
    <source>
        <strain evidence="2 3">TISTR 2346</strain>
    </source>
</reference>
<name>A0A5N8VUZ4_9ACTN</name>
<keyword evidence="3" id="KW-1185">Reference proteome</keyword>
<accession>A0A5N8VUZ4</accession>
<gene>
    <name evidence="2" type="ORF">FNH04_03810</name>
</gene>
<dbReference type="AlphaFoldDB" id="A0A5N8VUZ4"/>
<evidence type="ECO:0000313" key="2">
    <source>
        <dbReference type="EMBL" id="MPY39080.1"/>
    </source>
</evidence>
<dbReference type="EMBL" id="VJZE01000012">
    <property type="protein sequence ID" value="MPY39080.1"/>
    <property type="molecule type" value="Genomic_DNA"/>
</dbReference>
<feature type="region of interest" description="Disordered" evidence="1">
    <location>
        <begin position="37"/>
        <end position="80"/>
    </location>
</feature>
<evidence type="ECO:0000256" key="1">
    <source>
        <dbReference type="SAM" id="MobiDB-lite"/>
    </source>
</evidence>
<comment type="caution">
    <text evidence="2">The sequence shown here is derived from an EMBL/GenBank/DDBJ whole genome shotgun (WGS) entry which is preliminary data.</text>
</comment>